<feature type="domain" description="Nudix hydrolase" evidence="2">
    <location>
        <begin position="72"/>
        <end position="205"/>
    </location>
</feature>
<organism evidence="3 4">
    <name type="scientific">Mya arenaria</name>
    <name type="common">Soft-shell clam</name>
    <dbReference type="NCBI Taxonomy" id="6604"/>
    <lineage>
        <taxon>Eukaryota</taxon>
        <taxon>Metazoa</taxon>
        <taxon>Spiralia</taxon>
        <taxon>Lophotrochozoa</taxon>
        <taxon>Mollusca</taxon>
        <taxon>Bivalvia</taxon>
        <taxon>Autobranchia</taxon>
        <taxon>Heteroconchia</taxon>
        <taxon>Euheterodonta</taxon>
        <taxon>Imparidentia</taxon>
        <taxon>Neoheterodontei</taxon>
        <taxon>Myida</taxon>
        <taxon>Myoidea</taxon>
        <taxon>Myidae</taxon>
        <taxon>Mya</taxon>
    </lineage>
</organism>
<dbReference type="PROSITE" id="PS00893">
    <property type="entry name" value="NUDIX_BOX"/>
    <property type="match status" value="1"/>
</dbReference>
<dbReference type="SUPFAM" id="SSF55811">
    <property type="entry name" value="Nudix"/>
    <property type="match status" value="1"/>
</dbReference>
<proteinExistence type="predicted"/>
<dbReference type="Pfam" id="PF00293">
    <property type="entry name" value="NUDIX"/>
    <property type="match status" value="1"/>
</dbReference>
<accession>A0ABY7DJ21</accession>
<sequence length="224" mass="25086">MFKITVYKGFKPCHLFKPNQLYPTGVVFLFCKRLFAINSYFQWKSKKMEAGSGLAHANQCRFVSESDIASGKWVKLSKVTYTDPTGKQREWEAVRRTTKVASDLPDGLLDAGETAERCAVRELLEETGYTGTVKHTSPATSLEPGLGDMTAQLVSVEIDGDLPENQSPKSNCEYIDVICVPMDDFLRKLNEFSDAGMVVDSRVFAYAIGMEQTRKMLQQNKDLS</sequence>
<evidence type="ECO:0000313" key="3">
    <source>
        <dbReference type="EMBL" id="WAQ97694.1"/>
    </source>
</evidence>
<dbReference type="InterPro" id="IPR015797">
    <property type="entry name" value="NUDIX_hydrolase-like_dom_sf"/>
</dbReference>
<dbReference type="InterPro" id="IPR020084">
    <property type="entry name" value="NUDIX_hydrolase_CS"/>
</dbReference>
<dbReference type="PANTHER" id="PTHR11839:SF1">
    <property type="entry name" value="ADP-SUGAR PYROPHOSPHATASE"/>
    <property type="match status" value="1"/>
</dbReference>
<dbReference type="Gene3D" id="3.90.79.10">
    <property type="entry name" value="Nucleoside Triphosphate Pyrophosphohydrolase"/>
    <property type="match status" value="1"/>
</dbReference>
<name>A0ABY7DJ21_MYAAR</name>
<dbReference type="PROSITE" id="PS51462">
    <property type="entry name" value="NUDIX"/>
    <property type="match status" value="1"/>
</dbReference>
<keyword evidence="1" id="KW-0378">Hydrolase</keyword>
<evidence type="ECO:0000256" key="1">
    <source>
        <dbReference type="ARBA" id="ARBA00022801"/>
    </source>
</evidence>
<dbReference type="EMBL" id="CP111014">
    <property type="protein sequence ID" value="WAQ97694.1"/>
    <property type="molecule type" value="Genomic_DNA"/>
</dbReference>
<protein>
    <submittedName>
        <fullName evidence="3">NUDT5-like protein</fullName>
    </submittedName>
</protein>
<dbReference type="InterPro" id="IPR000086">
    <property type="entry name" value="NUDIX_hydrolase_dom"/>
</dbReference>
<evidence type="ECO:0000259" key="2">
    <source>
        <dbReference type="PROSITE" id="PS51462"/>
    </source>
</evidence>
<keyword evidence="4" id="KW-1185">Reference proteome</keyword>
<evidence type="ECO:0000313" key="4">
    <source>
        <dbReference type="Proteomes" id="UP001164746"/>
    </source>
</evidence>
<reference evidence="3" key="1">
    <citation type="submission" date="2022-11" db="EMBL/GenBank/DDBJ databases">
        <title>Centuries of genome instability and evolution in soft-shell clam transmissible cancer (bioRxiv).</title>
        <authorList>
            <person name="Hart S.F.M."/>
            <person name="Yonemitsu M.A."/>
            <person name="Giersch R.M."/>
            <person name="Beal B.F."/>
            <person name="Arriagada G."/>
            <person name="Davis B.W."/>
            <person name="Ostrander E.A."/>
            <person name="Goff S.P."/>
            <person name="Metzger M.J."/>
        </authorList>
    </citation>
    <scope>NUCLEOTIDE SEQUENCE</scope>
    <source>
        <strain evidence="3">MELC-2E11</strain>
        <tissue evidence="3">Siphon/mantle</tissue>
    </source>
</reference>
<dbReference type="Proteomes" id="UP001164746">
    <property type="component" value="Chromosome 3"/>
</dbReference>
<gene>
    <name evidence="3" type="ORF">MAR_022067</name>
</gene>
<dbReference type="PANTHER" id="PTHR11839">
    <property type="entry name" value="UDP/ADP-SUGAR PYROPHOSPHATASE"/>
    <property type="match status" value="1"/>
</dbReference>